<organism evidence="17 18">
    <name type="scientific">Phaseolus coccineus</name>
    <name type="common">Scarlet runner bean</name>
    <name type="synonym">Phaseolus multiflorus</name>
    <dbReference type="NCBI Taxonomy" id="3886"/>
    <lineage>
        <taxon>Eukaryota</taxon>
        <taxon>Viridiplantae</taxon>
        <taxon>Streptophyta</taxon>
        <taxon>Embryophyta</taxon>
        <taxon>Tracheophyta</taxon>
        <taxon>Spermatophyta</taxon>
        <taxon>Magnoliopsida</taxon>
        <taxon>eudicotyledons</taxon>
        <taxon>Gunneridae</taxon>
        <taxon>Pentapetalae</taxon>
        <taxon>rosids</taxon>
        <taxon>fabids</taxon>
        <taxon>Fabales</taxon>
        <taxon>Fabaceae</taxon>
        <taxon>Papilionoideae</taxon>
        <taxon>50 kb inversion clade</taxon>
        <taxon>NPAAA clade</taxon>
        <taxon>indigoferoid/millettioid clade</taxon>
        <taxon>Phaseoleae</taxon>
        <taxon>Phaseolus</taxon>
    </lineage>
</organism>
<evidence type="ECO:0000256" key="6">
    <source>
        <dbReference type="ARBA" id="ARBA00022527"/>
    </source>
</evidence>
<dbReference type="FunFam" id="3.30.200.20:FF:000021">
    <property type="entry name" value="probable serine/threonine-protein kinase At1g54610"/>
    <property type="match status" value="1"/>
</dbReference>
<dbReference type="SUPFAM" id="SSF55666">
    <property type="entry name" value="Ribonuclease PH domain 2-like"/>
    <property type="match status" value="1"/>
</dbReference>
<feature type="region of interest" description="Disordered" evidence="15">
    <location>
        <begin position="579"/>
        <end position="603"/>
    </location>
</feature>
<feature type="region of interest" description="Disordered" evidence="15">
    <location>
        <begin position="1031"/>
        <end position="1100"/>
    </location>
</feature>
<dbReference type="Gene3D" id="3.30.200.20">
    <property type="entry name" value="Phosphorylase Kinase, domain 1"/>
    <property type="match status" value="1"/>
</dbReference>
<comment type="similarity">
    <text evidence="3">Belongs to the protein kinase superfamily. CMGC Ser/Thr protein kinase family. CDC2/CDKX subfamily.</text>
</comment>
<feature type="region of interest" description="Disordered" evidence="15">
    <location>
        <begin position="1"/>
        <end position="69"/>
    </location>
</feature>
<feature type="region of interest" description="Disordered" evidence="15">
    <location>
        <begin position="432"/>
        <end position="501"/>
    </location>
</feature>
<dbReference type="PROSITE" id="PS50011">
    <property type="entry name" value="PROTEIN_KINASE_DOM"/>
    <property type="match status" value="1"/>
</dbReference>
<dbReference type="GO" id="GO:0005634">
    <property type="term" value="C:nucleus"/>
    <property type="evidence" value="ECO:0007669"/>
    <property type="project" value="UniProtKB-SubCell"/>
</dbReference>
<feature type="compositionally biased region" description="Basic and acidic residues" evidence="15">
    <location>
        <begin position="9"/>
        <end position="29"/>
    </location>
</feature>
<feature type="binding site" evidence="14">
    <location>
        <position position="175"/>
    </location>
    <ligand>
        <name>ATP</name>
        <dbReference type="ChEBI" id="CHEBI:30616"/>
    </ligand>
</feature>
<dbReference type="GO" id="GO:0000307">
    <property type="term" value="C:cyclin-dependent protein kinase holoenzyme complex"/>
    <property type="evidence" value="ECO:0007669"/>
    <property type="project" value="TreeGrafter"/>
</dbReference>
<dbReference type="PROSITE" id="PS00108">
    <property type="entry name" value="PROTEIN_KINASE_ST"/>
    <property type="match status" value="1"/>
</dbReference>
<dbReference type="FunFam" id="3.30.230.70:FF:000007">
    <property type="entry name" value="Exosome complex component RRP45B"/>
    <property type="match status" value="1"/>
</dbReference>
<dbReference type="EMBL" id="JAYMYR010000004">
    <property type="protein sequence ID" value="KAK7366657.1"/>
    <property type="molecule type" value="Genomic_DNA"/>
</dbReference>
<dbReference type="Gene3D" id="1.10.510.10">
    <property type="entry name" value="Transferase(Phosphotransferase) domain 1"/>
    <property type="match status" value="1"/>
</dbReference>
<evidence type="ECO:0000256" key="2">
    <source>
        <dbReference type="ARBA" id="ARBA00004496"/>
    </source>
</evidence>
<evidence type="ECO:0000259" key="16">
    <source>
        <dbReference type="PROSITE" id="PS50011"/>
    </source>
</evidence>
<dbReference type="InterPro" id="IPR017441">
    <property type="entry name" value="Protein_kinase_ATP_BS"/>
</dbReference>
<dbReference type="GO" id="GO:0005524">
    <property type="term" value="F:ATP binding"/>
    <property type="evidence" value="ECO:0007669"/>
    <property type="project" value="UniProtKB-UniRule"/>
</dbReference>
<keyword evidence="8 14" id="KW-0547">Nucleotide-binding</keyword>
<feature type="domain" description="Protein kinase" evidence="16">
    <location>
        <begin position="146"/>
        <end position="430"/>
    </location>
</feature>
<dbReference type="InterPro" id="IPR000719">
    <property type="entry name" value="Prot_kinase_dom"/>
</dbReference>
<comment type="caution">
    <text evidence="17">The sequence shown here is derived from an EMBL/GenBank/DDBJ whole genome shotgun (WGS) entry which is preliminary data.</text>
</comment>
<proteinExistence type="inferred from homology"/>
<dbReference type="InterPro" id="IPR027408">
    <property type="entry name" value="PNPase/RNase_PH_dom_sf"/>
</dbReference>
<dbReference type="Gene3D" id="3.30.230.70">
    <property type="entry name" value="GHMP Kinase, N-terminal domain"/>
    <property type="match status" value="1"/>
</dbReference>
<evidence type="ECO:0000256" key="11">
    <source>
        <dbReference type="ARBA" id="ARBA00022884"/>
    </source>
</evidence>
<dbReference type="GO" id="GO:0008353">
    <property type="term" value="F:RNA polymerase II CTD heptapeptide repeat kinase activity"/>
    <property type="evidence" value="ECO:0007669"/>
    <property type="project" value="TreeGrafter"/>
</dbReference>
<dbReference type="InterPro" id="IPR001247">
    <property type="entry name" value="ExoRNase_PH_dom1"/>
</dbReference>
<feature type="region of interest" description="Disordered" evidence="15">
    <location>
        <begin position="991"/>
        <end position="1011"/>
    </location>
</feature>
<keyword evidence="5" id="KW-0963">Cytoplasm</keyword>
<keyword evidence="6" id="KW-0723">Serine/threonine-protein kinase</keyword>
<dbReference type="Pfam" id="PF01138">
    <property type="entry name" value="RNase_PH"/>
    <property type="match status" value="1"/>
</dbReference>
<dbReference type="PROSITE" id="PS00107">
    <property type="entry name" value="PROTEIN_KINASE_ATP"/>
    <property type="match status" value="1"/>
</dbReference>
<keyword evidence="12" id="KW-0539">Nucleus</keyword>
<evidence type="ECO:0000256" key="3">
    <source>
        <dbReference type="ARBA" id="ARBA00006485"/>
    </source>
</evidence>
<keyword evidence="11" id="KW-0694">RNA-binding</keyword>
<evidence type="ECO:0000256" key="7">
    <source>
        <dbReference type="ARBA" id="ARBA00022679"/>
    </source>
</evidence>
<dbReference type="AlphaFoldDB" id="A0AAN9N5A1"/>
<reference evidence="17 18" key="1">
    <citation type="submission" date="2024-01" db="EMBL/GenBank/DDBJ databases">
        <title>The genomes of 5 underutilized Papilionoideae crops provide insights into root nodulation and disease resistanc.</title>
        <authorList>
            <person name="Jiang F."/>
        </authorList>
    </citation>
    <scope>NUCLEOTIDE SEQUENCE [LARGE SCALE GENOMIC DNA]</scope>
    <source>
        <strain evidence="17">JINMINGXINNONG_FW02</strain>
        <tissue evidence="17">Leaves</tissue>
    </source>
</reference>
<dbReference type="InterPro" id="IPR036345">
    <property type="entry name" value="ExoRNase_PH_dom2_sf"/>
</dbReference>
<gene>
    <name evidence="17" type="ORF">VNO80_08652</name>
</gene>
<dbReference type="GO" id="GO:0000178">
    <property type="term" value="C:exosome (RNase complex)"/>
    <property type="evidence" value="ECO:0007669"/>
    <property type="project" value="InterPro"/>
</dbReference>
<name>A0AAN9N5A1_PHACN</name>
<keyword evidence="18" id="KW-1185">Reference proteome</keyword>
<dbReference type="Pfam" id="PF00069">
    <property type="entry name" value="Pkinase"/>
    <property type="match status" value="1"/>
</dbReference>
<evidence type="ECO:0000256" key="4">
    <source>
        <dbReference type="ARBA" id="ARBA00006678"/>
    </source>
</evidence>
<evidence type="ECO:0000256" key="10">
    <source>
        <dbReference type="ARBA" id="ARBA00022840"/>
    </source>
</evidence>
<dbReference type="PANTHER" id="PTHR24056:SF384">
    <property type="entry name" value="PROTEIN KINASE SUPERFAMILY PROTEIN"/>
    <property type="match status" value="1"/>
</dbReference>
<dbReference type="InterPro" id="IPR050108">
    <property type="entry name" value="CDK"/>
</dbReference>
<evidence type="ECO:0000256" key="9">
    <source>
        <dbReference type="ARBA" id="ARBA00022777"/>
    </source>
</evidence>
<dbReference type="SUPFAM" id="SSF56112">
    <property type="entry name" value="Protein kinase-like (PK-like)"/>
    <property type="match status" value="1"/>
</dbReference>
<feature type="compositionally biased region" description="Basic and acidic residues" evidence="15">
    <location>
        <begin position="1040"/>
        <end position="1060"/>
    </location>
</feature>
<dbReference type="Proteomes" id="UP001374584">
    <property type="component" value="Unassembled WGS sequence"/>
</dbReference>
<dbReference type="InterPro" id="IPR011009">
    <property type="entry name" value="Kinase-like_dom_sf"/>
</dbReference>
<evidence type="ECO:0000256" key="15">
    <source>
        <dbReference type="SAM" id="MobiDB-lite"/>
    </source>
</evidence>
<accession>A0AAN9N5A1</accession>
<evidence type="ECO:0000256" key="8">
    <source>
        <dbReference type="ARBA" id="ARBA00022741"/>
    </source>
</evidence>
<feature type="compositionally biased region" description="Polar residues" evidence="15">
    <location>
        <begin position="39"/>
        <end position="66"/>
    </location>
</feature>
<dbReference type="InterPro" id="IPR008271">
    <property type="entry name" value="Ser/Thr_kinase_AS"/>
</dbReference>
<evidence type="ECO:0000256" key="14">
    <source>
        <dbReference type="PROSITE-ProRule" id="PRU10141"/>
    </source>
</evidence>
<evidence type="ECO:0000256" key="5">
    <source>
        <dbReference type="ARBA" id="ARBA00022490"/>
    </source>
</evidence>
<dbReference type="InterPro" id="IPR015847">
    <property type="entry name" value="ExoRNase_PH_dom2"/>
</dbReference>
<evidence type="ECO:0000313" key="18">
    <source>
        <dbReference type="Proteomes" id="UP001374584"/>
    </source>
</evidence>
<dbReference type="Pfam" id="PF03725">
    <property type="entry name" value="RNase_PH_C"/>
    <property type="match status" value="1"/>
</dbReference>
<protein>
    <recommendedName>
        <fullName evidence="13">Protein ECERIFERUM 7</fullName>
    </recommendedName>
</protein>
<dbReference type="CDD" id="cd07840">
    <property type="entry name" value="STKc_CDK9_like"/>
    <property type="match status" value="1"/>
</dbReference>
<keyword evidence="7" id="KW-0808">Transferase</keyword>
<dbReference type="InterPro" id="IPR020568">
    <property type="entry name" value="Ribosomal_Su5_D2-typ_SF"/>
</dbReference>
<sequence length="1100" mass="121160">MGCICSKDSSNKDRADEYEKEKEKEKESNKSSVQLVAPSVSTAQLDSSNSTDGSVPRMVNSSSQPIRGSLKVVSEDKSNHLDATKSQHQKCMTVSSGVDEKLPMMSRILSVQHIAGEQVDSGWPVWLSSVAAEAIKGWVPRRADSFEKLDQVGQGAYSTVHKARDLETGKIVALKKVRFSSADVESVRFMAREIYIMRQLDHPNVMKLEGLVTSRTSTSLYLVFEYMEHDLAGLATVHGLKLTEPQIKCFMQQLLRGLEHCHSRGVLHRDIKGSNLLVDNNGNLKIGDFGLSTVYDPEKKQPLTSRVVTLWYRAPELLLGATEYGDAIDLWSVGCILAELLAGKPIMPGRTEVEQMHKIFKLCGSPSEDYWQKTKLPHATSFKPQHPYNRQVSETFKNLSPSALALVDNLLTIEPEGRGSATSALESEFFTTNPLPCDPSSLPKFSPSKEFDSKRRDKEATRKNQEAVRGRAPASVLRGAGDTKALGSPQYNAHGNISMRRKPNTSMCRQKYLCRENGEPNENGEGGIVSVHGGGYTHATTMMHNSVAGSSTVCKRSESYLNKQRSHLNHATANLCTSSVKKEPGSSARESNMGYMPKKNRIHCSGPLMRPGGNLDDMLKEHEKLMQDVFRSVKKANPFALKPKHCEAEAVEMEQRLANSWRMPLNDNKFIEAALLSDLRVDGRRPSDHRKLTINLAKQDGSAEVHLGHTHVITFVTAQLVRPYKDRPNEGSLSIFTEFSPMADPSFEPGRPAESAVELGRVVDRGLRESRAVDTESLCVLSGKLVWAIRVDIHILDNAGNLVDAANIAALASLLTFRRPECSLAGEDGQEVVVHPPEERDPIPLIIHHIPIAVTFGFFSNENLLVIDPTHEEECVMTGRMTATLNSNGDVCAIQKAGGEGVSQRFIMHCLKLAHAKAIDITTKIKDAVEIHNNERALRKIKRHSSSVVVDVCGAPAGIGEEQNQLVGDEDGSGLENLKLKEEEIFMECEATPSGQEHSKDGDSKNFTGGSSSWDPYSEAVDSDLLKAFLASRGPSVPIKRKDSRSETKPKEEPPQEIKTDISPIDKSLTGGQSNEGKTLKDAVKPKHKRKKKVSSNNQN</sequence>
<dbReference type="SUPFAM" id="SSF54211">
    <property type="entry name" value="Ribosomal protein S5 domain 2-like"/>
    <property type="match status" value="1"/>
</dbReference>
<comment type="similarity">
    <text evidence="4">Belongs to the RNase PH family.</text>
</comment>
<dbReference type="FunFam" id="1.10.510.10:FF:000043">
    <property type="entry name" value="probable serine/threonine-protein kinase At1g54610"/>
    <property type="match status" value="1"/>
</dbReference>
<dbReference type="InterPro" id="IPR033100">
    <property type="entry name" value="Rrp45"/>
</dbReference>
<dbReference type="GO" id="GO:0006396">
    <property type="term" value="P:RNA processing"/>
    <property type="evidence" value="ECO:0007669"/>
    <property type="project" value="InterPro"/>
</dbReference>
<comment type="subcellular location">
    <subcellularLocation>
        <location evidence="2">Cytoplasm</location>
    </subcellularLocation>
    <subcellularLocation>
        <location evidence="1">Nucleus</location>
    </subcellularLocation>
</comment>
<dbReference type="SMART" id="SM00220">
    <property type="entry name" value="S_TKc"/>
    <property type="match status" value="1"/>
</dbReference>
<keyword evidence="9" id="KW-0418">Kinase</keyword>
<dbReference type="GO" id="GO:0032968">
    <property type="term" value="P:positive regulation of transcription elongation by RNA polymerase II"/>
    <property type="evidence" value="ECO:0007669"/>
    <property type="project" value="TreeGrafter"/>
</dbReference>
<evidence type="ECO:0000256" key="1">
    <source>
        <dbReference type="ARBA" id="ARBA00004123"/>
    </source>
</evidence>
<evidence type="ECO:0000313" key="17">
    <source>
        <dbReference type="EMBL" id="KAK7366657.1"/>
    </source>
</evidence>
<feature type="compositionally biased region" description="Basic and acidic residues" evidence="15">
    <location>
        <begin position="447"/>
        <end position="469"/>
    </location>
</feature>
<dbReference type="GO" id="GO:0005737">
    <property type="term" value="C:cytoplasm"/>
    <property type="evidence" value="ECO:0007669"/>
    <property type="project" value="UniProtKB-SubCell"/>
</dbReference>
<dbReference type="CDD" id="cd11368">
    <property type="entry name" value="RNase_PH_RRP45"/>
    <property type="match status" value="1"/>
</dbReference>
<keyword evidence="10 14" id="KW-0067">ATP-binding</keyword>
<evidence type="ECO:0000256" key="12">
    <source>
        <dbReference type="ARBA" id="ARBA00023242"/>
    </source>
</evidence>
<dbReference type="PANTHER" id="PTHR24056">
    <property type="entry name" value="CELL DIVISION PROTEIN KINASE"/>
    <property type="match status" value="1"/>
</dbReference>
<evidence type="ECO:0000256" key="13">
    <source>
        <dbReference type="ARBA" id="ARBA00079975"/>
    </source>
</evidence>
<dbReference type="GO" id="GO:0003723">
    <property type="term" value="F:RNA binding"/>
    <property type="evidence" value="ECO:0007669"/>
    <property type="project" value="UniProtKB-KW"/>
</dbReference>